<dbReference type="Proteomes" id="UP000015106">
    <property type="component" value="Unassembled WGS sequence"/>
</dbReference>
<evidence type="ECO:0000256" key="1">
    <source>
        <dbReference type="SAM" id="SignalP"/>
    </source>
</evidence>
<dbReference type="Gramene" id="TuG1812S0003191600.01.T01">
    <property type="protein sequence ID" value="TuG1812S0003191600.01.T01"/>
    <property type="gene ID" value="TuG1812S0003191600.01"/>
</dbReference>
<feature type="signal peptide" evidence="1">
    <location>
        <begin position="1"/>
        <end position="33"/>
    </location>
</feature>
<keyword evidence="3" id="KW-1185">Reference proteome</keyword>
<accession>A0A8R7VDL7</accession>
<name>A0A8R7VDL7_TRIUA</name>
<evidence type="ECO:0000313" key="2">
    <source>
        <dbReference type="EnsemblPlants" id="TuG1812S0003191600.01.T01"/>
    </source>
</evidence>
<evidence type="ECO:0000313" key="3">
    <source>
        <dbReference type="Proteomes" id="UP000015106"/>
    </source>
</evidence>
<dbReference type="AlphaFoldDB" id="A0A8R7VDL7"/>
<dbReference type="EnsemblPlants" id="TuG1812S0003191600.01.T01">
    <property type="protein sequence ID" value="TuG1812S0003191600.01.T01"/>
    <property type="gene ID" value="TuG1812S0003191600.01"/>
</dbReference>
<feature type="chain" id="PRO_5035917828" evidence="1">
    <location>
        <begin position="34"/>
        <end position="108"/>
    </location>
</feature>
<sequence length="108" mass="12142">MLRSAASSSPSRYGHGFSVAHLPLLLLAGLVDLQEINSNKKYSRWTSAELVTVLETACLKVVKFRVLSEKNTASSSKISNKNLVQVEAEEYTHMERTWQSIFLMILNK</sequence>
<protein>
    <submittedName>
        <fullName evidence="2">Uncharacterized protein</fullName>
    </submittedName>
</protein>
<reference evidence="2" key="2">
    <citation type="submission" date="2022-06" db="UniProtKB">
        <authorList>
            <consortium name="EnsemblPlants"/>
        </authorList>
    </citation>
    <scope>IDENTIFICATION</scope>
</reference>
<organism evidence="2 3">
    <name type="scientific">Triticum urartu</name>
    <name type="common">Red wild einkorn</name>
    <name type="synonym">Crithodium urartu</name>
    <dbReference type="NCBI Taxonomy" id="4572"/>
    <lineage>
        <taxon>Eukaryota</taxon>
        <taxon>Viridiplantae</taxon>
        <taxon>Streptophyta</taxon>
        <taxon>Embryophyta</taxon>
        <taxon>Tracheophyta</taxon>
        <taxon>Spermatophyta</taxon>
        <taxon>Magnoliopsida</taxon>
        <taxon>Liliopsida</taxon>
        <taxon>Poales</taxon>
        <taxon>Poaceae</taxon>
        <taxon>BOP clade</taxon>
        <taxon>Pooideae</taxon>
        <taxon>Triticodae</taxon>
        <taxon>Triticeae</taxon>
        <taxon>Triticinae</taxon>
        <taxon>Triticum</taxon>
    </lineage>
</organism>
<reference evidence="3" key="1">
    <citation type="journal article" date="2013" name="Nature">
        <title>Draft genome of the wheat A-genome progenitor Triticum urartu.</title>
        <authorList>
            <person name="Ling H.Q."/>
            <person name="Zhao S."/>
            <person name="Liu D."/>
            <person name="Wang J."/>
            <person name="Sun H."/>
            <person name="Zhang C."/>
            <person name="Fan H."/>
            <person name="Li D."/>
            <person name="Dong L."/>
            <person name="Tao Y."/>
            <person name="Gao C."/>
            <person name="Wu H."/>
            <person name="Li Y."/>
            <person name="Cui Y."/>
            <person name="Guo X."/>
            <person name="Zheng S."/>
            <person name="Wang B."/>
            <person name="Yu K."/>
            <person name="Liang Q."/>
            <person name="Yang W."/>
            <person name="Lou X."/>
            <person name="Chen J."/>
            <person name="Feng M."/>
            <person name="Jian J."/>
            <person name="Zhang X."/>
            <person name="Luo G."/>
            <person name="Jiang Y."/>
            <person name="Liu J."/>
            <person name="Wang Z."/>
            <person name="Sha Y."/>
            <person name="Zhang B."/>
            <person name="Wu H."/>
            <person name="Tang D."/>
            <person name="Shen Q."/>
            <person name="Xue P."/>
            <person name="Zou S."/>
            <person name="Wang X."/>
            <person name="Liu X."/>
            <person name="Wang F."/>
            <person name="Yang Y."/>
            <person name="An X."/>
            <person name="Dong Z."/>
            <person name="Zhang K."/>
            <person name="Zhang X."/>
            <person name="Luo M.C."/>
            <person name="Dvorak J."/>
            <person name="Tong Y."/>
            <person name="Wang J."/>
            <person name="Yang H."/>
            <person name="Li Z."/>
            <person name="Wang D."/>
            <person name="Zhang A."/>
            <person name="Wang J."/>
        </authorList>
    </citation>
    <scope>NUCLEOTIDE SEQUENCE</scope>
    <source>
        <strain evidence="3">cv. G1812</strain>
    </source>
</reference>
<proteinExistence type="predicted"/>
<keyword evidence="1" id="KW-0732">Signal</keyword>